<accession>A0A3P8AIB0</accession>
<dbReference type="EMBL" id="UZAI01012644">
    <property type="protein sequence ID" value="VDP10291.1"/>
    <property type="molecule type" value="Genomic_DNA"/>
</dbReference>
<organism evidence="1 2">
    <name type="scientific">Schistosoma margrebowiei</name>
    <dbReference type="NCBI Taxonomy" id="48269"/>
    <lineage>
        <taxon>Eukaryota</taxon>
        <taxon>Metazoa</taxon>
        <taxon>Spiralia</taxon>
        <taxon>Lophotrochozoa</taxon>
        <taxon>Platyhelminthes</taxon>
        <taxon>Trematoda</taxon>
        <taxon>Digenea</taxon>
        <taxon>Strigeidida</taxon>
        <taxon>Schistosomatoidea</taxon>
        <taxon>Schistosomatidae</taxon>
        <taxon>Schistosoma</taxon>
    </lineage>
</organism>
<protein>
    <submittedName>
        <fullName evidence="1">Uncharacterized protein</fullName>
    </submittedName>
</protein>
<keyword evidence="2" id="KW-1185">Reference proteome</keyword>
<name>A0A3P8AIB0_9TREM</name>
<dbReference type="Proteomes" id="UP000277204">
    <property type="component" value="Unassembled WGS sequence"/>
</dbReference>
<proteinExistence type="predicted"/>
<reference evidence="1 2" key="1">
    <citation type="submission" date="2018-11" db="EMBL/GenBank/DDBJ databases">
        <authorList>
            <consortium name="Pathogen Informatics"/>
        </authorList>
    </citation>
    <scope>NUCLEOTIDE SEQUENCE [LARGE SCALE GENOMIC DNA]</scope>
    <source>
        <strain evidence="1 2">Zambia</strain>
    </source>
</reference>
<evidence type="ECO:0000313" key="1">
    <source>
        <dbReference type="EMBL" id="VDP10291.1"/>
    </source>
</evidence>
<dbReference type="AlphaFoldDB" id="A0A3P8AIB0"/>
<sequence length="37" mass="4527">MSKKYCNDIFSKMKIKLDNLYQLTRLVVPHRFIFKAH</sequence>
<evidence type="ECO:0000313" key="2">
    <source>
        <dbReference type="Proteomes" id="UP000277204"/>
    </source>
</evidence>
<gene>
    <name evidence="1" type="ORF">SMRZ_LOCUS14089</name>
</gene>